<evidence type="ECO:0000313" key="2">
    <source>
        <dbReference type="EMBL" id="ORE86262.1"/>
    </source>
</evidence>
<dbReference type="EMBL" id="AQQV01000003">
    <property type="protein sequence ID" value="ORE86262.1"/>
    <property type="molecule type" value="Genomic_DNA"/>
</dbReference>
<proteinExistence type="predicted"/>
<dbReference type="STRING" id="1317117.ATO7_13233"/>
<feature type="signal peptide" evidence="1">
    <location>
        <begin position="1"/>
        <end position="21"/>
    </location>
</feature>
<feature type="chain" id="PRO_5013299367" evidence="1">
    <location>
        <begin position="22"/>
        <end position="108"/>
    </location>
</feature>
<evidence type="ECO:0000256" key="1">
    <source>
        <dbReference type="SAM" id="SignalP"/>
    </source>
</evidence>
<keyword evidence="1" id="KW-0732">Signal</keyword>
<accession>A0A1Y1SCB5</accession>
<dbReference type="Proteomes" id="UP000192342">
    <property type="component" value="Unassembled WGS sequence"/>
</dbReference>
<evidence type="ECO:0000313" key="3">
    <source>
        <dbReference type="Proteomes" id="UP000192342"/>
    </source>
</evidence>
<comment type="caution">
    <text evidence="2">The sequence shown here is derived from an EMBL/GenBank/DDBJ whole genome shotgun (WGS) entry which is preliminary data.</text>
</comment>
<dbReference type="OrthoDB" id="2664633at2"/>
<gene>
    <name evidence="2" type="ORF">ATO7_13233</name>
</gene>
<organism evidence="2 3">
    <name type="scientific">Oceanococcus atlanticus</name>
    <dbReference type="NCBI Taxonomy" id="1317117"/>
    <lineage>
        <taxon>Bacteria</taxon>
        <taxon>Pseudomonadati</taxon>
        <taxon>Pseudomonadota</taxon>
        <taxon>Gammaproteobacteria</taxon>
        <taxon>Chromatiales</taxon>
        <taxon>Oceanococcaceae</taxon>
        <taxon>Oceanococcus</taxon>
    </lineage>
</organism>
<dbReference type="AlphaFoldDB" id="A0A1Y1SCB5"/>
<reference evidence="2 3" key="1">
    <citation type="submission" date="2013-04" db="EMBL/GenBank/DDBJ databases">
        <title>Oceanococcus atlanticus 22II-S10r2 Genome Sequencing.</title>
        <authorList>
            <person name="Lai Q."/>
            <person name="Li G."/>
            <person name="Shao Z."/>
        </authorList>
    </citation>
    <scope>NUCLEOTIDE SEQUENCE [LARGE SCALE GENOMIC DNA]</scope>
    <source>
        <strain evidence="2 3">22II-S10r2</strain>
    </source>
</reference>
<name>A0A1Y1SCB5_9GAMM</name>
<keyword evidence="3" id="KW-1185">Reference proteome</keyword>
<sequence length="108" mass="12430">MESIVRLIFVICILFSSVTLAQTQEPHSHSSFVEKLGRAFSAPLTDTMQAGIPRWEAFKPRPRKECLAAANGTLDDDYKRCRFGYEEYVRYDSQGHRIVLNSRALTRY</sequence>
<protein>
    <submittedName>
        <fullName evidence="2">Uncharacterized protein</fullName>
    </submittedName>
</protein>